<dbReference type="Gene3D" id="1.25.40.20">
    <property type="entry name" value="Ankyrin repeat-containing domain"/>
    <property type="match status" value="3"/>
</dbReference>
<dbReference type="GO" id="GO:0044231">
    <property type="term" value="C:host cell presynaptic membrane"/>
    <property type="evidence" value="ECO:0007669"/>
    <property type="project" value="UniProtKB-KW"/>
</dbReference>
<dbReference type="AlphaFoldDB" id="A0A6P6Y3Q4"/>
<sequence>MITNTSGDLPIEFFIKLSKHLLSSSTTTNESNEQKLLNFFDFIMKFYDEDFLKDILLLHLAAQYAPGRIVKRLIDTFGMQTCQNERNESNQTPLTIALINDNVPAVEAFLSSKINIQDLEIDNHQPCFSYYLQKSSSLNLCSDFLRLGAQPKSIDKLGNTSLHLICKNIERNSFIDSLKLLIDHGVNVNKKNYQGQTALHVAFENNKFSQKLSKMLNILLKSTTQIDLYAIDHMGYNAFNYLFMNNATKDPYELFEQINDMIKFSNLLDYNQMNLLHYAAKIGFSRSVNFFLRFLDPNQIDSNNYSPLSLAILNGHHECTMILLRSEKNRILDNLEFILKNNIKINLLCHIAKNDWKDAFVLIEQKAIRQNELNELIQISIKSQCLSYASNLIRSNIHSGEEYNRIFLQLFAKYTGSRLPMQIQNDFLQIFRQNLLSTVFFDLFSLAFQNWNSNLCNHLIQSFGLNNILKKVREKNVDLLPLCFKKLIFEHQDLPKDMIDLIELILRNEEPECRQEINLLSSYPIEENEDSICERYRAFGEHDHRYQNRYSSIKYSPLIIAIIMRSHSTVEWLLSLQSINRQKFLVDVNFIDSYERTPLMHAILINDQKIIDTLLDVQTKSPCIQLNLLKRDANQSTIFHHLISPFRSGNYYRSDRIYSKLWNMLAKLEKTSELIDELYRFAIEKKSTQLINWMEKTLNIGSQHKSLSRSIINNLRKDENCVESNHFDHSNSIIIKQSPPLSNGDLQSTITNAIDQDYRLKRIIKDQTSKIPFDVIFTKLDYQNNDDYVYNFYKIQLLSIGTKHCLAIRWGRVGTKGNVRKIFFNSKEESIENFKKIFHKKSGEHWNQVNDVYNGAREINTTSDDRLNCKWNLDEIFRKIITELSTTATATVHDDDFKKLVLKYIKIFYRQIENDPNEQKSLRNLTTKSIDRCLFILNRLSKLIAFNNLNRSDRNCKKDPKLLLLNDMIDLSEQFYSEIKIYGLQYDQLKPILTMDMIKQIIHLVMKLKSSVSSIESLSNPTCISLEKLFCWHCKILTNKEELDLIFSYLLNGCPQQQQRNDCRLKDLKIFKFSNSIEWNTMEKSPKTYLLWCHLKNYEFLNFFFNGFDGQTCLLHSDLPIMLNGVCLTNRIVNDNNIEQNDDFWILCETLIENPIEIDDINVFTQENYETFIRDKDCLISSDDQKKNNRDDHYLLWKGFIVPINFETGSSTTTTTRFLYLSPKQLRPRYLLNFNIKTL</sequence>
<evidence type="ECO:0000313" key="14">
    <source>
        <dbReference type="Proteomes" id="UP000515146"/>
    </source>
</evidence>
<feature type="repeat" description="ANK" evidence="12">
    <location>
        <begin position="157"/>
        <end position="193"/>
    </location>
</feature>
<evidence type="ECO:0000256" key="1">
    <source>
        <dbReference type="ARBA" id="ARBA00004175"/>
    </source>
</evidence>
<gene>
    <name evidence="15" type="primary">LOC113794215</name>
</gene>
<dbReference type="InParanoid" id="A0A6P6Y3Q4"/>
<dbReference type="Proteomes" id="UP000515146">
    <property type="component" value="Unplaced"/>
</dbReference>
<evidence type="ECO:0000256" key="7">
    <source>
        <dbReference type="ARBA" id="ARBA00023136"/>
    </source>
</evidence>
<dbReference type="PANTHER" id="PTHR24198:SF165">
    <property type="entry name" value="ANKYRIN REPEAT-CONTAINING PROTEIN-RELATED"/>
    <property type="match status" value="1"/>
</dbReference>
<dbReference type="RefSeq" id="XP_027200117.1">
    <property type="nucleotide sequence ID" value="XM_027344316.1"/>
</dbReference>
<keyword evidence="5" id="KW-0800">Toxin</keyword>
<comment type="similarity">
    <text evidence="9">Belongs to the cationic peptide 01 (latrotoxin) family. 03 (alpha-latrotoxin) subfamily.</text>
</comment>
<evidence type="ECO:0000256" key="12">
    <source>
        <dbReference type="PROSITE-ProRule" id="PRU00023"/>
    </source>
</evidence>
<name>A0A6P6Y3Q4_DERPT</name>
<evidence type="ECO:0000313" key="15">
    <source>
        <dbReference type="RefSeq" id="XP_027200117.1"/>
    </source>
</evidence>
<dbReference type="SMART" id="SM00248">
    <property type="entry name" value="ANK"/>
    <property type="match status" value="8"/>
</dbReference>
<evidence type="ECO:0000256" key="11">
    <source>
        <dbReference type="ARBA" id="ARBA00049811"/>
    </source>
</evidence>
<evidence type="ECO:0000256" key="2">
    <source>
        <dbReference type="ARBA" id="ARBA00022483"/>
    </source>
</evidence>
<comment type="subcellular location">
    <subcellularLocation>
        <location evidence="1">Target cell membrane</location>
    </subcellularLocation>
</comment>
<dbReference type="Pfam" id="PF12796">
    <property type="entry name" value="Ank_2"/>
    <property type="match status" value="1"/>
</dbReference>
<proteinExistence type="inferred from homology"/>
<keyword evidence="2" id="KW-0268">Exocytosis</keyword>
<dbReference type="OrthoDB" id="2017365at2759"/>
<dbReference type="PROSITE" id="PS51977">
    <property type="entry name" value="WGR"/>
    <property type="match status" value="1"/>
</dbReference>
<dbReference type="InterPro" id="IPR036770">
    <property type="entry name" value="Ankyrin_rpt-contain_sf"/>
</dbReference>
<evidence type="ECO:0000256" key="3">
    <source>
        <dbReference type="ARBA" id="ARBA00022537"/>
    </source>
</evidence>
<accession>A0A6P6Y3Q4</accession>
<evidence type="ECO:0000256" key="9">
    <source>
        <dbReference type="ARBA" id="ARBA00049657"/>
    </source>
</evidence>
<keyword evidence="4" id="KW-0677">Repeat</keyword>
<dbReference type="InterPro" id="IPR008893">
    <property type="entry name" value="WGR_domain"/>
</dbReference>
<organism evidence="14 15">
    <name type="scientific">Dermatophagoides pteronyssinus</name>
    <name type="common">European house dust mite</name>
    <dbReference type="NCBI Taxonomy" id="6956"/>
    <lineage>
        <taxon>Eukaryota</taxon>
        <taxon>Metazoa</taxon>
        <taxon>Ecdysozoa</taxon>
        <taxon>Arthropoda</taxon>
        <taxon>Chelicerata</taxon>
        <taxon>Arachnida</taxon>
        <taxon>Acari</taxon>
        <taxon>Acariformes</taxon>
        <taxon>Sarcoptiformes</taxon>
        <taxon>Astigmata</taxon>
        <taxon>Psoroptidia</taxon>
        <taxon>Analgoidea</taxon>
        <taxon>Pyroglyphidae</taxon>
        <taxon>Dermatophagoidinae</taxon>
        <taxon>Dermatophagoides</taxon>
    </lineage>
</organism>
<dbReference type="GO" id="GO:0006887">
    <property type="term" value="P:exocytosis"/>
    <property type="evidence" value="ECO:0007669"/>
    <property type="project" value="UniProtKB-KW"/>
</dbReference>
<dbReference type="SMART" id="SM00773">
    <property type="entry name" value="WGR"/>
    <property type="match status" value="1"/>
</dbReference>
<dbReference type="Pfam" id="PF05406">
    <property type="entry name" value="WGR"/>
    <property type="match status" value="1"/>
</dbReference>
<comment type="subunit">
    <text evidence="10">Homotetramer in membranes.</text>
</comment>
<dbReference type="SUPFAM" id="SSF142921">
    <property type="entry name" value="WGR domain-like"/>
    <property type="match status" value="1"/>
</dbReference>
<dbReference type="PROSITE" id="PS50088">
    <property type="entry name" value="ANK_REPEAT"/>
    <property type="match status" value="1"/>
</dbReference>
<feature type="domain" description="WGR" evidence="13">
    <location>
        <begin position="760"/>
        <end position="859"/>
    </location>
</feature>
<keyword evidence="5" id="KW-0528">Neurotoxin</keyword>
<evidence type="ECO:0000256" key="4">
    <source>
        <dbReference type="ARBA" id="ARBA00022737"/>
    </source>
</evidence>
<dbReference type="InterPro" id="IPR002110">
    <property type="entry name" value="Ankyrin_rpt"/>
</dbReference>
<keyword evidence="3" id="KW-1052">Target cell membrane</keyword>
<keyword evidence="7" id="KW-0472">Membrane</keyword>
<evidence type="ECO:0000256" key="5">
    <source>
        <dbReference type="ARBA" id="ARBA00023028"/>
    </source>
</evidence>
<dbReference type="GO" id="GO:0044218">
    <property type="term" value="C:other organism cell membrane"/>
    <property type="evidence" value="ECO:0007669"/>
    <property type="project" value="UniProtKB-KW"/>
</dbReference>
<dbReference type="InterPro" id="IPR036930">
    <property type="entry name" value="WGR_dom_sf"/>
</dbReference>
<evidence type="ECO:0000256" key="8">
    <source>
        <dbReference type="ARBA" id="ARBA00023298"/>
    </source>
</evidence>
<keyword evidence="14" id="KW-1185">Reference proteome</keyword>
<evidence type="ECO:0000259" key="13">
    <source>
        <dbReference type="PROSITE" id="PS51977"/>
    </source>
</evidence>
<protein>
    <recommendedName>
        <fullName evidence="11">Alpha-latrotoxin</fullName>
    </recommendedName>
</protein>
<evidence type="ECO:0000256" key="6">
    <source>
        <dbReference type="ARBA" id="ARBA00023043"/>
    </source>
</evidence>
<keyword evidence="6 12" id="KW-0040">ANK repeat</keyword>
<reference evidence="15" key="1">
    <citation type="submission" date="2025-08" db="UniProtKB">
        <authorList>
            <consortium name="RefSeq"/>
        </authorList>
    </citation>
    <scope>IDENTIFICATION</scope>
    <source>
        <strain evidence="15">Airmid</strain>
    </source>
</reference>
<keyword evidence="8" id="KW-1053">Target membrane</keyword>
<dbReference type="SUPFAM" id="SSF48403">
    <property type="entry name" value="Ankyrin repeat"/>
    <property type="match status" value="1"/>
</dbReference>
<dbReference type="PANTHER" id="PTHR24198">
    <property type="entry name" value="ANKYRIN REPEAT AND PROTEIN KINASE DOMAIN-CONTAINING PROTEIN"/>
    <property type="match status" value="1"/>
</dbReference>
<keyword evidence="5" id="KW-0638">Presynaptic neurotoxin</keyword>
<evidence type="ECO:0000256" key="10">
    <source>
        <dbReference type="ARBA" id="ARBA00049715"/>
    </source>
</evidence>
<dbReference type="KEGG" id="dpte:113794215"/>